<name>A0A364K9X2_9BACL</name>
<dbReference type="GO" id="GO:0008556">
    <property type="term" value="F:P-type potassium transmembrane transporter activity"/>
    <property type="evidence" value="ECO:0007669"/>
    <property type="project" value="InterPro"/>
</dbReference>
<dbReference type="OrthoDB" id="9763796at2"/>
<gene>
    <name evidence="9" type="primary">kdpA</name>
    <name evidence="10" type="ORF">DL897_03330</name>
</gene>
<keyword evidence="5 9" id="KW-0630">Potassium</keyword>
<comment type="similarity">
    <text evidence="9">Belongs to the KdpA family.</text>
</comment>
<evidence type="ECO:0000256" key="5">
    <source>
        <dbReference type="ARBA" id="ARBA00022958"/>
    </source>
</evidence>
<keyword evidence="7 9" id="KW-0406">Ion transport</keyword>
<dbReference type="Pfam" id="PF03814">
    <property type="entry name" value="KdpA"/>
    <property type="match status" value="1"/>
</dbReference>
<feature type="transmembrane region" description="Helical" evidence="9">
    <location>
        <begin position="418"/>
        <end position="438"/>
    </location>
</feature>
<organism evidence="10 11">
    <name type="scientific">Thermoflavimicrobium daqui</name>
    <dbReference type="NCBI Taxonomy" id="2137476"/>
    <lineage>
        <taxon>Bacteria</taxon>
        <taxon>Bacillati</taxon>
        <taxon>Bacillota</taxon>
        <taxon>Bacilli</taxon>
        <taxon>Bacillales</taxon>
        <taxon>Thermoactinomycetaceae</taxon>
        <taxon>Thermoflavimicrobium</taxon>
    </lineage>
</organism>
<keyword evidence="4 9" id="KW-0812">Transmembrane</keyword>
<dbReference type="HAMAP" id="MF_00275">
    <property type="entry name" value="KdpA"/>
    <property type="match status" value="1"/>
</dbReference>
<evidence type="ECO:0000313" key="10">
    <source>
        <dbReference type="EMBL" id="RAL27078.1"/>
    </source>
</evidence>
<comment type="caution">
    <text evidence="10">The sequence shown here is derived from an EMBL/GenBank/DDBJ whole genome shotgun (WGS) entry which is preliminary data.</text>
</comment>
<sequence length="561" mass="60895">MWNDLVQIGIVLLILFVLMVPMGKYLYIVFGDKESKLDRIFLPFEKVIYRISGIRQIEEMTWKKYAVTLLAINGILGVIAYFVLRFQGGLPLNPAKIENMEPSLIFNTITSFLTNTNLQHYSGESGLSVLSQMLVITMFMFTYAATGLAVCIAFIRGLSSKGRSIGNFYQDWLRAHTRVLIPLSLIVTLTLVALGVPQTLDANVTVQTLEGGKQTIAMGPVASLESIKHLGTNGGGFFGVNSSHPFENPNVFTNIIEILSMWIIPASLPFTYGRMVKNSKQGWVIFGVMLTIFLLLLSLVYSQEKAGNPAFNELGFSHNQGSMEGKEVRFGIPMSALFTSVTTAATTGTVNNMHDTLTPLGGLVPLSLMMLNSVFGGEGVGLMNMLMYAILAVFLSGLMVGRTPEFLGRKIEAKEMKLIVIALLAHPLIILMPSAIALGTTLGTEAISDSGFHGISQVLYEYTSSAANNGSGFEGLGDNTIFWNTTTGLVMLFGRYISMVVLLAVAGSLITKQPVPETLGTFRTDNATFGTILIGTVIIIGALTFFPVLVLGPVAEYLTIR</sequence>
<reference evidence="10 11" key="2">
    <citation type="submission" date="2018-06" db="EMBL/GenBank/DDBJ databases">
        <authorList>
            <person name="Zhirakovskaya E."/>
        </authorList>
    </citation>
    <scope>NUCLEOTIDE SEQUENCE [LARGE SCALE GENOMIC DNA]</scope>
    <source>
        <strain evidence="10 11">FBKL4.011</strain>
    </source>
</reference>
<feature type="transmembrane region" description="Helical" evidence="9">
    <location>
        <begin position="379"/>
        <end position="398"/>
    </location>
</feature>
<keyword evidence="8 9" id="KW-0472">Membrane</keyword>
<keyword evidence="1 9" id="KW-0813">Transport</keyword>
<accession>A0A364K9X2</accession>
<dbReference type="AlphaFoldDB" id="A0A364K9X2"/>
<feature type="transmembrane region" description="Helical" evidence="9">
    <location>
        <begin position="532"/>
        <end position="555"/>
    </location>
</feature>
<feature type="transmembrane region" description="Helical" evidence="9">
    <location>
        <begin position="251"/>
        <end position="270"/>
    </location>
</feature>
<protein>
    <recommendedName>
        <fullName evidence="9">Potassium-transporting ATPase potassium-binding subunit</fullName>
    </recommendedName>
    <alternativeName>
        <fullName evidence="9">ATP phosphohydrolase [potassium-transporting] A chain</fullName>
    </alternativeName>
    <alternativeName>
        <fullName evidence="9">Potassium-binding and translocating subunit A</fullName>
    </alternativeName>
    <alternativeName>
        <fullName evidence="9">Potassium-translocating ATPase A chain</fullName>
    </alternativeName>
</protein>
<evidence type="ECO:0000256" key="4">
    <source>
        <dbReference type="ARBA" id="ARBA00022692"/>
    </source>
</evidence>
<feature type="transmembrane region" description="Helical" evidence="9">
    <location>
        <begin position="493"/>
        <end position="511"/>
    </location>
</feature>
<dbReference type="NCBIfam" id="TIGR00680">
    <property type="entry name" value="kdpA"/>
    <property type="match status" value="1"/>
</dbReference>
<dbReference type="PANTHER" id="PTHR30607">
    <property type="entry name" value="POTASSIUM-TRANSPORTING ATPASE A CHAIN"/>
    <property type="match status" value="1"/>
</dbReference>
<comment type="subcellular location">
    <subcellularLocation>
        <location evidence="9">Cell membrane</location>
        <topology evidence="9">Multi-pass membrane protein</topology>
    </subcellularLocation>
</comment>
<feature type="transmembrane region" description="Helical" evidence="9">
    <location>
        <begin position="179"/>
        <end position="196"/>
    </location>
</feature>
<dbReference type="Proteomes" id="UP000251213">
    <property type="component" value="Unassembled WGS sequence"/>
</dbReference>
<dbReference type="PIRSF" id="PIRSF001294">
    <property type="entry name" value="K_ATPaseA"/>
    <property type="match status" value="1"/>
</dbReference>
<dbReference type="PANTHER" id="PTHR30607:SF2">
    <property type="entry name" value="POTASSIUM-TRANSPORTING ATPASE POTASSIUM-BINDING SUBUNIT"/>
    <property type="match status" value="1"/>
</dbReference>
<dbReference type="InterPro" id="IPR004623">
    <property type="entry name" value="KdpA"/>
</dbReference>
<keyword evidence="3 9" id="KW-0633">Potassium transport</keyword>
<evidence type="ECO:0000256" key="3">
    <source>
        <dbReference type="ARBA" id="ARBA00022538"/>
    </source>
</evidence>
<evidence type="ECO:0000313" key="11">
    <source>
        <dbReference type="Proteomes" id="UP000251213"/>
    </source>
</evidence>
<feature type="transmembrane region" description="Helical" evidence="9">
    <location>
        <begin position="282"/>
        <end position="301"/>
    </location>
</feature>
<feature type="transmembrane region" description="Helical" evidence="9">
    <location>
        <begin position="65"/>
        <end position="84"/>
    </location>
</feature>
<feature type="transmembrane region" description="Helical" evidence="9">
    <location>
        <begin position="133"/>
        <end position="158"/>
    </location>
</feature>
<proteinExistence type="inferred from homology"/>
<dbReference type="RefSeq" id="WP_113657683.1">
    <property type="nucleotide sequence ID" value="NZ_KZ845663.1"/>
</dbReference>
<keyword evidence="11" id="KW-1185">Reference proteome</keyword>
<comment type="function">
    <text evidence="9">Part of the high-affinity ATP-driven potassium transport (or Kdp) system, which catalyzes the hydrolysis of ATP coupled with the electrogenic transport of potassium into the cytoplasm. This subunit binds the extracellular potassium ions and delivers the ions to the membrane domain of KdpB through an intramembrane tunnel.</text>
</comment>
<dbReference type="GO" id="GO:0005886">
    <property type="term" value="C:plasma membrane"/>
    <property type="evidence" value="ECO:0007669"/>
    <property type="project" value="UniProtKB-SubCell"/>
</dbReference>
<keyword evidence="2 9" id="KW-1003">Cell membrane</keyword>
<evidence type="ECO:0000256" key="2">
    <source>
        <dbReference type="ARBA" id="ARBA00022475"/>
    </source>
</evidence>
<feature type="transmembrane region" description="Helical" evidence="9">
    <location>
        <begin position="6"/>
        <end position="30"/>
    </location>
</feature>
<evidence type="ECO:0000256" key="1">
    <source>
        <dbReference type="ARBA" id="ARBA00022448"/>
    </source>
</evidence>
<dbReference type="GO" id="GO:0030955">
    <property type="term" value="F:potassium ion binding"/>
    <property type="evidence" value="ECO:0007669"/>
    <property type="project" value="UniProtKB-UniRule"/>
</dbReference>
<comment type="subunit">
    <text evidence="9">The system is composed of three essential subunits: KdpA, KdpB and KdpC.</text>
</comment>
<evidence type="ECO:0000256" key="7">
    <source>
        <dbReference type="ARBA" id="ARBA00023065"/>
    </source>
</evidence>
<keyword evidence="6 9" id="KW-1133">Transmembrane helix</keyword>
<evidence type="ECO:0000256" key="8">
    <source>
        <dbReference type="ARBA" id="ARBA00023136"/>
    </source>
</evidence>
<evidence type="ECO:0000256" key="9">
    <source>
        <dbReference type="HAMAP-Rule" id="MF_00275"/>
    </source>
</evidence>
<reference evidence="10 11" key="1">
    <citation type="submission" date="2018-06" db="EMBL/GenBank/DDBJ databases">
        <title>Thermoflavimicrobium daqus sp. nov., a thermophilic microbe isolated from Moutai-flavour Daqu.</title>
        <authorList>
            <person name="Wang X."/>
            <person name="Zhou H."/>
        </authorList>
    </citation>
    <scope>NUCLEOTIDE SEQUENCE [LARGE SCALE GENOMIC DNA]</scope>
    <source>
        <strain evidence="10 11">FBKL4.011</strain>
    </source>
</reference>
<dbReference type="EMBL" id="QJKK01000001">
    <property type="protein sequence ID" value="RAL27078.1"/>
    <property type="molecule type" value="Genomic_DNA"/>
</dbReference>
<evidence type="ECO:0000256" key="6">
    <source>
        <dbReference type="ARBA" id="ARBA00022989"/>
    </source>
</evidence>